<dbReference type="InterPro" id="IPR044855">
    <property type="entry name" value="CoA-Trfase_III_dom3_sf"/>
</dbReference>
<evidence type="ECO:0000313" key="2">
    <source>
        <dbReference type="EMBL" id="ANX03432.1"/>
    </source>
</evidence>
<dbReference type="OrthoDB" id="9058532at2"/>
<evidence type="ECO:0000313" key="3">
    <source>
        <dbReference type="Proteomes" id="UP000092952"/>
    </source>
</evidence>
<dbReference type="Proteomes" id="UP000092952">
    <property type="component" value="Chromosome"/>
</dbReference>
<accession>A0A1B1YRT8</accession>
<dbReference type="InterPro" id="IPR003673">
    <property type="entry name" value="CoA-Trfase_fam_III"/>
</dbReference>
<protein>
    <submittedName>
        <fullName evidence="2">Carnitine dehydratase</fullName>
    </submittedName>
</protein>
<dbReference type="InterPro" id="IPR023606">
    <property type="entry name" value="CoA-Trfase_III_dom_1_sf"/>
</dbReference>
<dbReference type="STRING" id="1810504.PG2T_03985"/>
<dbReference type="PANTHER" id="PTHR48228:SF5">
    <property type="entry name" value="ALPHA-METHYLACYL-COA RACEMASE"/>
    <property type="match status" value="1"/>
</dbReference>
<sequence length="383" mass="41050">MGPLQGIKVIEMVGLGPGPLCAMMLADMGAEVIRIDRPGGNMFSGAKADLLGRNRKSIAVDLKHPDGVATVLRLVEQADALLEGFRPGVMERLGLGPDTCLAHNKKLIYGRMTGWGQDGPMAQAAGHDINYIALAGALHAIGEKGGKPIPPLNLIGDFGGGGMFLAFGMVCGLLEAQKSGLGQVIDCSMVEGSAVLMGMFYAMHQAGMWKDERGSNMLDGASHYYNTYETADGKWVSVGAMEPQFYATLVRETGADPQLFKNQHDARAWPQLKAELARIFKTRTRDQWSKLLEGGDACFAPVLSLAEAPHHPHNVARESFIEVDGMLHPAPAPRFSRTRPELKHGPRPVGADTDQVLADWGFEAAQIARLKATGAVSAAQTKD</sequence>
<proteinExistence type="predicted"/>
<dbReference type="InterPro" id="IPR050509">
    <property type="entry name" value="CoA-transferase_III"/>
</dbReference>
<keyword evidence="3" id="KW-1185">Reference proteome</keyword>
<dbReference type="SUPFAM" id="SSF89796">
    <property type="entry name" value="CoA-transferase family III (CaiB/BaiF)"/>
    <property type="match status" value="1"/>
</dbReference>
<gene>
    <name evidence="2" type="ORF">PG2T_03985</name>
</gene>
<dbReference type="RefSeq" id="WP_068802928.1">
    <property type="nucleotide sequence ID" value="NZ_CP014671.1"/>
</dbReference>
<dbReference type="Gene3D" id="3.40.50.10540">
    <property type="entry name" value="Crotonobetainyl-coa:carnitine coa-transferase, domain 1"/>
    <property type="match status" value="1"/>
</dbReference>
<feature type="region of interest" description="Disordered" evidence="1">
    <location>
        <begin position="331"/>
        <end position="350"/>
    </location>
</feature>
<evidence type="ECO:0000256" key="1">
    <source>
        <dbReference type="SAM" id="MobiDB-lite"/>
    </source>
</evidence>
<dbReference type="InParanoid" id="A0A1B1YRT8"/>
<dbReference type="AlphaFoldDB" id="A0A1B1YRT8"/>
<organism evidence="2 3">
    <name type="scientific">Immundisolibacter cernigliae</name>
    <dbReference type="NCBI Taxonomy" id="1810504"/>
    <lineage>
        <taxon>Bacteria</taxon>
        <taxon>Pseudomonadati</taxon>
        <taxon>Pseudomonadota</taxon>
        <taxon>Gammaproteobacteria</taxon>
        <taxon>Immundisolibacterales</taxon>
        <taxon>Immundisolibacteraceae</taxon>
        <taxon>Immundisolibacter</taxon>
    </lineage>
</organism>
<dbReference type="PANTHER" id="PTHR48228">
    <property type="entry name" value="SUCCINYL-COA--D-CITRAMALATE COA-TRANSFERASE"/>
    <property type="match status" value="1"/>
</dbReference>
<name>A0A1B1YRT8_9GAMM</name>
<dbReference type="GO" id="GO:0003824">
    <property type="term" value="F:catalytic activity"/>
    <property type="evidence" value="ECO:0007669"/>
    <property type="project" value="InterPro"/>
</dbReference>
<dbReference type="Gene3D" id="3.30.1540.10">
    <property type="entry name" value="formyl-coa transferase, domain 3"/>
    <property type="match status" value="1"/>
</dbReference>
<reference evidence="3" key="1">
    <citation type="submission" date="2016-03" db="EMBL/GenBank/DDBJ databases">
        <title>Complete genome sequence of Solimmundus cernigliae, representing a novel lineage of polycyclic aromatic hydrocarbon degraders within the Gammaproteobacteria.</title>
        <authorList>
            <person name="Singleton D.R."/>
            <person name="Dickey A.N."/>
            <person name="Scholl E.H."/>
            <person name="Wright F.A."/>
            <person name="Aitken M.D."/>
        </authorList>
    </citation>
    <scope>NUCLEOTIDE SEQUENCE [LARGE SCALE GENOMIC DNA]</scope>
    <source>
        <strain evidence="3">TR3.2</strain>
    </source>
</reference>
<dbReference type="KEGG" id="gbi:PG2T_03985"/>
<dbReference type="Pfam" id="PF02515">
    <property type="entry name" value="CoA_transf_3"/>
    <property type="match status" value="1"/>
</dbReference>
<dbReference type="EMBL" id="CP014671">
    <property type="protein sequence ID" value="ANX03432.1"/>
    <property type="molecule type" value="Genomic_DNA"/>
</dbReference>